<dbReference type="InterPro" id="IPR011990">
    <property type="entry name" value="TPR-like_helical_dom_sf"/>
</dbReference>
<keyword evidence="2" id="KW-0472">Membrane</keyword>
<dbReference type="SUPFAM" id="SSF48452">
    <property type="entry name" value="TPR-like"/>
    <property type="match status" value="1"/>
</dbReference>
<feature type="transmembrane region" description="Helical" evidence="2">
    <location>
        <begin position="172"/>
        <end position="194"/>
    </location>
</feature>
<name>A0ABU1ASF2_9BACT</name>
<keyword evidence="5" id="KW-1185">Reference proteome</keyword>
<dbReference type="Gene3D" id="1.25.40.10">
    <property type="entry name" value="Tetratricopeptide repeat domain"/>
    <property type="match status" value="1"/>
</dbReference>
<feature type="domain" description="SH3b" evidence="3">
    <location>
        <begin position="212"/>
        <end position="257"/>
    </location>
</feature>
<comment type="caution">
    <text evidence="4">The sequence shown here is derived from an EMBL/GenBank/DDBJ whole genome shotgun (WGS) entry which is preliminary data.</text>
</comment>
<dbReference type="PROSITE" id="PS50005">
    <property type="entry name" value="TPR"/>
    <property type="match status" value="1"/>
</dbReference>
<proteinExistence type="predicted"/>
<evidence type="ECO:0000256" key="1">
    <source>
        <dbReference type="PROSITE-ProRule" id="PRU00339"/>
    </source>
</evidence>
<evidence type="ECO:0000313" key="5">
    <source>
        <dbReference type="Proteomes" id="UP001225316"/>
    </source>
</evidence>
<evidence type="ECO:0000256" key="2">
    <source>
        <dbReference type="SAM" id="Phobius"/>
    </source>
</evidence>
<dbReference type="RefSeq" id="WP_308948633.1">
    <property type="nucleotide sequence ID" value="NZ_JARXHW010000005.1"/>
</dbReference>
<gene>
    <name evidence="4" type="ORF">QEH52_03390</name>
</gene>
<accession>A0ABU1ASF2</accession>
<dbReference type="Proteomes" id="UP001225316">
    <property type="component" value="Unassembled WGS sequence"/>
</dbReference>
<keyword evidence="2" id="KW-1133">Transmembrane helix</keyword>
<dbReference type="EMBL" id="JARXHW010000005">
    <property type="protein sequence ID" value="MDQ8206537.1"/>
    <property type="molecule type" value="Genomic_DNA"/>
</dbReference>
<evidence type="ECO:0000313" key="4">
    <source>
        <dbReference type="EMBL" id="MDQ8206537.1"/>
    </source>
</evidence>
<keyword evidence="1" id="KW-0802">TPR repeat</keyword>
<dbReference type="InterPro" id="IPR019734">
    <property type="entry name" value="TPR_rpt"/>
</dbReference>
<reference evidence="4 5" key="1">
    <citation type="submission" date="2023-04" db="EMBL/GenBank/DDBJ databases">
        <title>A novel bacteria isolated from coastal sediment.</title>
        <authorList>
            <person name="Liu X.-J."/>
            <person name="Du Z.-J."/>
        </authorList>
    </citation>
    <scope>NUCLEOTIDE SEQUENCE [LARGE SCALE GENOMIC DNA]</scope>
    <source>
        <strain evidence="4 5">SDUM461003</strain>
    </source>
</reference>
<dbReference type="InterPro" id="IPR003646">
    <property type="entry name" value="SH3-like_bac-type"/>
</dbReference>
<dbReference type="Pfam" id="PF12895">
    <property type="entry name" value="ANAPC3"/>
    <property type="match status" value="1"/>
</dbReference>
<feature type="repeat" description="TPR" evidence="1">
    <location>
        <begin position="76"/>
        <end position="109"/>
    </location>
</feature>
<feature type="transmembrane region" description="Helical" evidence="2">
    <location>
        <begin position="21"/>
        <end position="42"/>
    </location>
</feature>
<sequence>MNLAHSTASAAPHASSRIQQILQLTQLLPLYLLALLLASPLAQADSFSDGLDAYHAAQYAEAASAFERSLAESESAAARHNLALSLFQQGKAADAVWQLERAVRLAPTNRNYLYKLGALRQQLGLYKVPTTWWQSAANLLSQQTWIWSLCLSFWGLLASLLLPRIGGFRRPILLKLTSSFAAIALLISCAALTVRSTQQASGIVLSDSPIELRHAPASAAPEAGTARPGERARILDQHNQFLKIQTEAQITGWIDQATFRKL</sequence>
<protein>
    <recommendedName>
        <fullName evidence="3">SH3b domain-containing protein</fullName>
    </recommendedName>
</protein>
<feature type="transmembrane region" description="Helical" evidence="2">
    <location>
        <begin position="145"/>
        <end position="165"/>
    </location>
</feature>
<keyword evidence="2" id="KW-0812">Transmembrane</keyword>
<organism evidence="4 5">
    <name type="scientific">Thalassobacterium maritimum</name>
    <dbReference type="NCBI Taxonomy" id="3041265"/>
    <lineage>
        <taxon>Bacteria</taxon>
        <taxon>Pseudomonadati</taxon>
        <taxon>Verrucomicrobiota</taxon>
        <taxon>Opitutia</taxon>
        <taxon>Puniceicoccales</taxon>
        <taxon>Coraliomargaritaceae</taxon>
        <taxon>Thalassobacterium</taxon>
    </lineage>
</organism>
<dbReference type="Pfam" id="PF08239">
    <property type="entry name" value="SH3_3"/>
    <property type="match status" value="1"/>
</dbReference>
<evidence type="ECO:0000259" key="3">
    <source>
        <dbReference type="Pfam" id="PF08239"/>
    </source>
</evidence>